<organism evidence="4 5">
    <name type="scientific">Paenibacillus tritici</name>
    <dbReference type="NCBI Taxonomy" id="1873425"/>
    <lineage>
        <taxon>Bacteria</taxon>
        <taxon>Bacillati</taxon>
        <taxon>Bacillota</taxon>
        <taxon>Bacilli</taxon>
        <taxon>Bacillales</taxon>
        <taxon>Paenibacillaceae</taxon>
        <taxon>Paenibacillus</taxon>
    </lineage>
</organism>
<dbReference type="EMBL" id="JABMKX010000016">
    <property type="protein sequence ID" value="NQX48581.1"/>
    <property type="molecule type" value="Genomic_DNA"/>
</dbReference>
<comment type="similarity">
    <text evidence="1">Belongs to the isochorismatase family.</text>
</comment>
<gene>
    <name evidence="4" type="ORF">HQN87_24935</name>
</gene>
<dbReference type="Proteomes" id="UP000711047">
    <property type="component" value="Unassembled WGS sequence"/>
</dbReference>
<name>A0ABX2DV57_9BACL</name>
<dbReference type="InterPro" id="IPR050272">
    <property type="entry name" value="Isochorismatase-like_hydrls"/>
</dbReference>
<dbReference type="PANTHER" id="PTHR43540:SF6">
    <property type="entry name" value="ISOCHORISMATASE-LIKE DOMAIN-CONTAINING PROTEIN"/>
    <property type="match status" value="1"/>
</dbReference>
<dbReference type="SUPFAM" id="SSF52499">
    <property type="entry name" value="Isochorismatase-like hydrolases"/>
    <property type="match status" value="1"/>
</dbReference>
<comment type="caution">
    <text evidence="4">The sequence shown here is derived from an EMBL/GenBank/DDBJ whole genome shotgun (WGS) entry which is preliminary data.</text>
</comment>
<dbReference type="Gene3D" id="3.40.50.850">
    <property type="entry name" value="Isochorismatase-like"/>
    <property type="match status" value="1"/>
</dbReference>
<protein>
    <submittedName>
        <fullName evidence="4">Isochorismatase family protein</fullName>
    </submittedName>
</protein>
<evidence type="ECO:0000313" key="4">
    <source>
        <dbReference type="EMBL" id="NQX48581.1"/>
    </source>
</evidence>
<dbReference type="RefSeq" id="WP_173138866.1">
    <property type="nucleotide sequence ID" value="NZ_JABMKX010000016.1"/>
</dbReference>
<proteinExistence type="inferred from homology"/>
<dbReference type="InterPro" id="IPR000868">
    <property type="entry name" value="Isochorismatase-like_dom"/>
</dbReference>
<reference evidence="4 5" key="1">
    <citation type="submission" date="2020-05" db="EMBL/GenBank/DDBJ databases">
        <title>Paenibacillus glebae, sp. nov., Paenibacillus humi sp. nov., Paenibacillus pedi sp. nov., Paenibacillus terrestris sp. nov. and Paenibacillus terricola sp. nov., isolated from a forest top soil sample.</title>
        <authorList>
            <person name="Qi S."/>
            <person name="Carlier A."/>
            <person name="Cnockaert M."/>
            <person name="Vandamme P."/>
        </authorList>
    </citation>
    <scope>NUCLEOTIDE SEQUENCE [LARGE SCALE GENOMIC DNA]</scope>
    <source>
        <strain evidence="4 5">LMG 29502</strain>
    </source>
</reference>
<evidence type="ECO:0000256" key="2">
    <source>
        <dbReference type="ARBA" id="ARBA00022801"/>
    </source>
</evidence>
<evidence type="ECO:0000256" key="1">
    <source>
        <dbReference type="ARBA" id="ARBA00006336"/>
    </source>
</evidence>
<dbReference type="InterPro" id="IPR036380">
    <property type="entry name" value="Isochorismatase-like_sf"/>
</dbReference>
<keyword evidence="2" id="KW-0378">Hydrolase</keyword>
<sequence>MRIGLLIIDLQETHLGKVEQQVIDKACEYINYVAGLLRGKGHAVIHIQDIEGMEPSEEAKFNIIPGIEVQETDFRVKKEYSNAFWKTDLEQIVREQKIDLLILSGYAAEHCVLFTYNGAAERGFKAVLLQNGILSSHSDVIPATYRDRSLISYPVLEALVQS</sequence>
<dbReference type="PANTHER" id="PTHR43540">
    <property type="entry name" value="PEROXYUREIDOACRYLATE/UREIDOACRYLATE AMIDOHYDROLASE-RELATED"/>
    <property type="match status" value="1"/>
</dbReference>
<keyword evidence="5" id="KW-1185">Reference proteome</keyword>
<dbReference type="Pfam" id="PF00857">
    <property type="entry name" value="Isochorismatase"/>
    <property type="match status" value="1"/>
</dbReference>
<evidence type="ECO:0000259" key="3">
    <source>
        <dbReference type="Pfam" id="PF00857"/>
    </source>
</evidence>
<evidence type="ECO:0000313" key="5">
    <source>
        <dbReference type="Proteomes" id="UP000711047"/>
    </source>
</evidence>
<accession>A0ABX2DV57</accession>
<feature type="domain" description="Isochorismatase-like" evidence="3">
    <location>
        <begin position="5"/>
        <end position="138"/>
    </location>
</feature>